<reference evidence="2 3" key="1">
    <citation type="journal article" date="2024" name="Nat. Commun.">
        <title>Phylogenomics reveals the evolutionary origins of lichenization in chlorophyte algae.</title>
        <authorList>
            <person name="Puginier C."/>
            <person name="Libourel C."/>
            <person name="Otte J."/>
            <person name="Skaloud P."/>
            <person name="Haon M."/>
            <person name="Grisel S."/>
            <person name="Petersen M."/>
            <person name="Berrin J.G."/>
            <person name="Delaux P.M."/>
            <person name="Dal Grande F."/>
            <person name="Keller J."/>
        </authorList>
    </citation>
    <scope>NUCLEOTIDE SEQUENCE [LARGE SCALE GENOMIC DNA]</scope>
    <source>
        <strain evidence="2 3">SAG 2043</strain>
    </source>
</reference>
<feature type="compositionally biased region" description="Polar residues" evidence="1">
    <location>
        <begin position="57"/>
        <end position="77"/>
    </location>
</feature>
<proteinExistence type="predicted"/>
<dbReference type="AlphaFoldDB" id="A0AAW1PC93"/>
<protein>
    <submittedName>
        <fullName evidence="2">Uncharacterized protein</fullName>
    </submittedName>
</protein>
<name>A0AAW1PC93_9CHLO</name>
<dbReference type="EMBL" id="JALJOR010000015">
    <property type="protein sequence ID" value="KAK9805692.1"/>
    <property type="molecule type" value="Genomic_DNA"/>
</dbReference>
<evidence type="ECO:0000313" key="2">
    <source>
        <dbReference type="EMBL" id="KAK9805692.1"/>
    </source>
</evidence>
<accession>A0AAW1PC93</accession>
<keyword evidence="3" id="KW-1185">Reference proteome</keyword>
<gene>
    <name evidence="2" type="ORF">WJX72_012245</name>
</gene>
<sequence>MVHPTSAEEALALDRSADMAGEAVAAPLQLVRPRNGRLEQPGNSMHDALEDAEESAGTAQRSSNPFAVQRPGQQSYRHTMPARVQSAEEFPADALRSLLAPTAQHAQRVQHVQHEDYIQPDDQQEHSGYDGGHGDYQQNDSAWPQTHMGDEGGYGGYPHNSGTAAAQPGSHRPTGNAHFGSNCAGDAHLSSSYGGKALERLRAQDDPGSASAGAVGADAGGGEEPWWMRFPDFVPISALGNGTNPRDGSTVHVDYKRQFSGLPAPRAAGGGNGTAQKVFVTAGGVKLKGKEAYAASKGKAVVPKVRGGKKRKQRSFRRRR</sequence>
<evidence type="ECO:0000256" key="1">
    <source>
        <dbReference type="SAM" id="MobiDB-lite"/>
    </source>
</evidence>
<feature type="region of interest" description="Disordered" evidence="1">
    <location>
        <begin position="121"/>
        <end position="182"/>
    </location>
</feature>
<evidence type="ECO:0000313" key="3">
    <source>
        <dbReference type="Proteomes" id="UP001489004"/>
    </source>
</evidence>
<comment type="caution">
    <text evidence="2">The sequence shown here is derived from an EMBL/GenBank/DDBJ whole genome shotgun (WGS) entry which is preliminary data.</text>
</comment>
<organism evidence="2 3">
    <name type="scientific">[Myrmecia] bisecta</name>
    <dbReference type="NCBI Taxonomy" id="41462"/>
    <lineage>
        <taxon>Eukaryota</taxon>
        <taxon>Viridiplantae</taxon>
        <taxon>Chlorophyta</taxon>
        <taxon>core chlorophytes</taxon>
        <taxon>Trebouxiophyceae</taxon>
        <taxon>Trebouxiales</taxon>
        <taxon>Trebouxiaceae</taxon>
        <taxon>Myrmecia</taxon>
    </lineage>
</organism>
<feature type="region of interest" description="Disordered" evidence="1">
    <location>
        <begin position="31"/>
        <end position="82"/>
    </location>
</feature>
<dbReference type="Proteomes" id="UP001489004">
    <property type="component" value="Unassembled WGS sequence"/>
</dbReference>